<accession>A0A6P8ZL82</accession>
<evidence type="ECO:0000313" key="4">
    <source>
        <dbReference type="RefSeq" id="XP_034238399.1"/>
    </source>
</evidence>
<name>A0A6P8ZL82_THRPL</name>
<sequence>MATSTAVFALVVLATLSAVEASVWLDIAHRVSLLAGGPPTDDARCNSAELSCDGCNDQITCRRVNGFLYYVSSTTCGGNTPYCSAAEGTCTSNATLVAANCTSAQPVDSVQCPRASGYYPDFTSCTKYYICSNWEAYSMDCSAYPNTVYNQRTGSCVPKNNAQCFTPTCKPNTLVSYTPDPRIYALCVDNTAATAIIGTCDEGQAYDVKTSQCVPACLSAGRFRVDDKTYTECVDLGGNKLSSPVRRTCPGTSTFDATTQLCKDP</sequence>
<proteinExistence type="predicted"/>
<keyword evidence="3" id="KW-1185">Reference proteome</keyword>
<dbReference type="AlphaFoldDB" id="A0A6P8ZL82"/>
<feature type="chain" id="PRO_5028130351" evidence="1">
    <location>
        <begin position="22"/>
        <end position="265"/>
    </location>
</feature>
<dbReference type="KEGG" id="tpal:117643559"/>
<evidence type="ECO:0000256" key="1">
    <source>
        <dbReference type="SAM" id="SignalP"/>
    </source>
</evidence>
<organism evidence="4">
    <name type="scientific">Thrips palmi</name>
    <name type="common">Melon thrips</name>
    <dbReference type="NCBI Taxonomy" id="161013"/>
    <lineage>
        <taxon>Eukaryota</taxon>
        <taxon>Metazoa</taxon>
        <taxon>Ecdysozoa</taxon>
        <taxon>Arthropoda</taxon>
        <taxon>Hexapoda</taxon>
        <taxon>Insecta</taxon>
        <taxon>Pterygota</taxon>
        <taxon>Neoptera</taxon>
        <taxon>Paraneoptera</taxon>
        <taxon>Thysanoptera</taxon>
        <taxon>Terebrantia</taxon>
        <taxon>Thripoidea</taxon>
        <taxon>Thripidae</taxon>
        <taxon>Thrips</taxon>
    </lineage>
</organism>
<feature type="signal peptide" evidence="1">
    <location>
        <begin position="1"/>
        <end position="21"/>
    </location>
</feature>
<dbReference type="SUPFAM" id="SSF57625">
    <property type="entry name" value="Invertebrate chitin-binding proteins"/>
    <property type="match status" value="2"/>
</dbReference>
<dbReference type="RefSeq" id="XP_034238399.1">
    <property type="nucleotide sequence ID" value="XM_034382508.1"/>
</dbReference>
<keyword evidence="1" id="KW-0732">Signal</keyword>
<evidence type="ECO:0000259" key="2">
    <source>
        <dbReference type="PROSITE" id="PS50940"/>
    </source>
</evidence>
<dbReference type="GO" id="GO:0005576">
    <property type="term" value="C:extracellular region"/>
    <property type="evidence" value="ECO:0007669"/>
    <property type="project" value="InterPro"/>
</dbReference>
<dbReference type="InterPro" id="IPR002557">
    <property type="entry name" value="Chitin-bd_dom"/>
</dbReference>
<reference evidence="4" key="1">
    <citation type="submission" date="2025-08" db="UniProtKB">
        <authorList>
            <consortium name="RefSeq"/>
        </authorList>
    </citation>
    <scope>IDENTIFICATION</scope>
    <source>
        <tissue evidence="4">Total insect</tissue>
    </source>
</reference>
<dbReference type="Pfam" id="PF01607">
    <property type="entry name" value="CBM_14"/>
    <property type="match status" value="1"/>
</dbReference>
<dbReference type="SMART" id="SM00494">
    <property type="entry name" value="ChtBD2"/>
    <property type="match status" value="2"/>
</dbReference>
<dbReference type="GO" id="GO:0008061">
    <property type="term" value="F:chitin binding"/>
    <property type="evidence" value="ECO:0007669"/>
    <property type="project" value="InterPro"/>
</dbReference>
<dbReference type="InterPro" id="IPR036508">
    <property type="entry name" value="Chitin-bd_dom_sf"/>
</dbReference>
<dbReference type="InParanoid" id="A0A6P8ZL82"/>
<evidence type="ECO:0000313" key="3">
    <source>
        <dbReference type="Proteomes" id="UP000515158"/>
    </source>
</evidence>
<dbReference type="Gene3D" id="2.170.140.10">
    <property type="entry name" value="Chitin binding domain"/>
    <property type="match status" value="1"/>
</dbReference>
<dbReference type="PROSITE" id="PS50940">
    <property type="entry name" value="CHIT_BIND_II"/>
    <property type="match status" value="1"/>
</dbReference>
<feature type="domain" description="Chitin-binding type-2" evidence="2">
    <location>
        <begin position="109"/>
        <end position="166"/>
    </location>
</feature>
<gene>
    <name evidence="4" type="primary">LOC117643559</name>
</gene>
<dbReference type="GeneID" id="117643559"/>
<dbReference type="Proteomes" id="UP000515158">
    <property type="component" value="Unplaced"/>
</dbReference>
<dbReference type="OrthoDB" id="6020543at2759"/>
<protein>
    <submittedName>
        <fullName evidence="4">Uncharacterized protein LOC117643559</fullName>
    </submittedName>
</protein>